<dbReference type="InterPro" id="IPR001610">
    <property type="entry name" value="PAC"/>
</dbReference>
<keyword evidence="3 6" id="KW-0597">Phosphoprotein</keyword>
<dbReference type="SUPFAM" id="SSF55785">
    <property type="entry name" value="PYP-like sensor domain (PAS domain)"/>
    <property type="match status" value="5"/>
</dbReference>
<evidence type="ECO:0000256" key="1">
    <source>
        <dbReference type="ARBA" id="ARBA00000085"/>
    </source>
</evidence>
<keyword evidence="5" id="KW-0418">Kinase</keyword>
<dbReference type="EMBL" id="VCYH01000001">
    <property type="protein sequence ID" value="MDN7023298.1"/>
    <property type="molecule type" value="Genomic_DNA"/>
</dbReference>
<evidence type="ECO:0000259" key="8">
    <source>
        <dbReference type="PROSITE" id="PS50110"/>
    </source>
</evidence>
<dbReference type="Pfam" id="PF00989">
    <property type="entry name" value="PAS"/>
    <property type="match status" value="1"/>
</dbReference>
<dbReference type="RefSeq" id="WP_301662354.1">
    <property type="nucleotide sequence ID" value="NZ_VCYH01000001.1"/>
</dbReference>
<keyword evidence="12" id="KW-1185">Reference proteome</keyword>
<evidence type="ECO:0000313" key="12">
    <source>
        <dbReference type="Proteomes" id="UP001168338"/>
    </source>
</evidence>
<evidence type="ECO:0000259" key="7">
    <source>
        <dbReference type="PROSITE" id="PS50109"/>
    </source>
</evidence>
<dbReference type="InterPro" id="IPR013767">
    <property type="entry name" value="PAS_fold"/>
</dbReference>
<keyword evidence="4" id="KW-0808">Transferase</keyword>
<feature type="domain" description="PAS" evidence="9">
    <location>
        <begin position="139"/>
        <end position="209"/>
    </location>
</feature>
<evidence type="ECO:0000256" key="4">
    <source>
        <dbReference type="ARBA" id="ARBA00022679"/>
    </source>
</evidence>
<feature type="domain" description="PAC" evidence="10">
    <location>
        <begin position="722"/>
        <end position="775"/>
    </location>
</feature>
<evidence type="ECO:0000313" key="11">
    <source>
        <dbReference type="EMBL" id="MDN7023298.1"/>
    </source>
</evidence>
<evidence type="ECO:0000259" key="10">
    <source>
        <dbReference type="PROSITE" id="PS50113"/>
    </source>
</evidence>
<dbReference type="EC" id="2.7.13.3" evidence="2"/>
<protein>
    <recommendedName>
        <fullName evidence="2">histidine kinase</fullName>
        <ecNumber evidence="2">2.7.13.3</ecNumber>
    </recommendedName>
</protein>
<dbReference type="PROSITE" id="PS50113">
    <property type="entry name" value="PAC"/>
    <property type="match status" value="5"/>
</dbReference>
<feature type="domain" description="PAC" evidence="10">
    <location>
        <begin position="470"/>
        <end position="524"/>
    </location>
</feature>
<dbReference type="InterPro" id="IPR011006">
    <property type="entry name" value="CheY-like_superfamily"/>
</dbReference>
<dbReference type="CDD" id="cd17574">
    <property type="entry name" value="REC_OmpR"/>
    <property type="match status" value="1"/>
</dbReference>
<dbReference type="Proteomes" id="UP001168338">
    <property type="component" value="Unassembled WGS sequence"/>
</dbReference>
<dbReference type="NCBIfam" id="TIGR00229">
    <property type="entry name" value="sensory_box"/>
    <property type="match status" value="5"/>
</dbReference>
<dbReference type="InterPro" id="IPR035965">
    <property type="entry name" value="PAS-like_dom_sf"/>
</dbReference>
<evidence type="ECO:0000259" key="9">
    <source>
        <dbReference type="PROSITE" id="PS50112"/>
    </source>
</evidence>
<dbReference type="Pfam" id="PF13426">
    <property type="entry name" value="PAS_9"/>
    <property type="match status" value="1"/>
</dbReference>
<comment type="caution">
    <text evidence="11">The sequence shown here is derived from an EMBL/GenBank/DDBJ whole genome shotgun (WGS) entry which is preliminary data.</text>
</comment>
<organism evidence="11 12">
    <name type="scientific">Methanoculleus frigidifontis</name>
    <dbReference type="NCBI Taxonomy" id="2584085"/>
    <lineage>
        <taxon>Archaea</taxon>
        <taxon>Methanobacteriati</taxon>
        <taxon>Methanobacteriota</taxon>
        <taxon>Stenosarchaea group</taxon>
        <taxon>Methanomicrobia</taxon>
        <taxon>Methanomicrobiales</taxon>
        <taxon>Methanomicrobiaceae</taxon>
        <taxon>Methanoculleus</taxon>
    </lineage>
</organism>
<dbReference type="InterPro" id="IPR052162">
    <property type="entry name" value="Sensor_kinase/Photoreceptor"/>
</dbReference>
<dbReference type="Gene3D" id="3.40.50.2300">
    <property type="match status" value="1"/>
</dbReference>
<evidence type="ECO:0000256" key="5">
    <source>
        <dbReference type="ARBA" id="ARBA00022777"/>
    </source>
</evidence>
<feature type="domain" description="PAC" evidence="10">
    <location>
        <begin position="591"/>
        <end position="645"/>
    </location>
</feature>
<gene>
    <name evidence="11" type="ORF">FGU65_00020</name>
</gene>
<dbReference type="PROSITE" id="PS50109">
    <property type="entry name" value="HIS_KIN"/>
    <property type="match status" value="1"/>
</dbReference>
<evidence type="ECO:0000256" key="3">
    <source>
        <dbReference type="ARBA" id="ARBA00022553"/>
    </source>
</evidence>
<comment type="catalytic activity">
    <reaction evidence="1">
        <text>ATP + protein L-histidine = ADP + protein N-phospho-L-histidine.</text>
        <dbReference type="EC" id="2.7.13.3"/>
    </reaction>
</comment>
<feature type="domain" description="PAS" evidence="9">
    <location>
        <begin position="396"/>
        <end position="466"/>
    </location>
</feature>
<feature type="domain" description="PAC" evidence="10">
    <location>
        <begin position="343"/>
        <end position="395"/>
    </location>
</feature>
<dbReference type="CDD" id="cd00075">
    <property type="entry name" value="HATPase"/>
    <property type="match status" value="1"/>
</dbReference>
<dbReference type="InterPro" id="IPR003594">
    <property type="entry name" value="HATPase_dom"/>
</dbReference>
<dbReference type="PROSITE" id="PS50110">
    <property type="entry name" value="RESPONSE_REGULATORY"/>
    <property type="match status" value="1"/>
</dbReference>
<dbReference type="SUPFAM" id="SSF52172">
    <property type="entry name" value="CheY-like"/>
    <property type="match status" value="1"/>
</dbReference>
<dbReference type="PROSITE" id="PS50112">
    <property type="entry name" value="PAS"/>
    <property type="match status" value="3"/>
</dbReference>
<feature type="domain" description="Response regulatory" evidence="8">
    <location>
        <begin position="8"/>
        <end position="123"/>
    </location>
</feature>
<dbReference type="SMART" id="SM00091">
    <property type="entry name" value="PAS"/>
    <property type="match status" value="5"/>
</dbReference>
<name>A0ABT8M5T5_9EURY</name>
<dbReference type="SMART" id="SM00387">
    <property type="entry name" value="HATPase_c"/>
    <property type="match status" value="1"/>
</dbReference>
<dbReference type="Gene3D" id="3.30.450.20">
    <property type="entry name" value="PAS domain"/>
    <property type="match status" value="5"/>
</dbReference>
<dbReference type="Pfam" id="PF08448">
    <property type="entry name" value="PAS_4"/>
    <property type="match status" value="2"/>
</dbReference>
<dbReference type="InterPro" id="IPR013656">
    <property type="entry name" value="PAS_4"/>
</dbReference>
<dbReference type="Pfam" id="PF00072">
    <property type="entry name" value="Response_reg"/>
    <property type="match status" value="1"/>
</dbReference>
<evidence type="ECO:0000256" key="2">
    <source>
        <dbReference type="ARBA" id="ARBA00012438"/>
    </source>
</evidence>
<dbReference type="CDD" id="cd00082">
    <property type="entry name" value="HisKA"/>
    <property type="match status" value="1"/>
</dbReference>
<feature type="modified residue" description="4-aspartylphosphate" evidence="6">
    <location>
        <position position="58"/>
    </location>
</feature>
<sequence>MEDGVPIHILHVDDEESLLDITRIYLEQREQIRVTSSVSATDALKDIRTGRFDAIVSDYQMPDIDGIEFLRRIRAAGIDTPFLIFTGRGREEVVIEALNAGADFYVQKGGRPGSQFAELAHKIRRAVERRRAERSLKSSEENFRTIFETAPDLILSVDRSGTIVECNSRITDVLGYTRKEIIGKPIDAFVHTDSFPSTRETLSATLDRGSVRNLQCRMIRNGGGTRNVRINSSAIRNQDGEYYRSVCIIENVTRRKQAQKEVLAEKERLKVTLRSIGDGVIVTDTDGRIVLINRVAEELTGWSEEAASGRPLSEVFVIINEETRAPCENPVEKVLESGKIIGLANHTALIARDGTERLIADSGAPVRDGGGEIIGVVLVFRDVTEERRRDEEIRRYEREYRQLADHLPHIVYKADTDGNIIFMNQSGLAAFEVTEEAILNQPFMPNIHPDDLPAGLRVFDDLLTTGTPITNFECRFVARRGTGRVFPVITNVTAIRDSEGRITGTQGIALDISEKKKIEDTLREREEKLRFLLNQLPVTLWTTDTDLIFTSSLGAALASLSLAPNQVVGMPLQEFYRDYPGAHTALACHHQALSGDMVRFETEFADTSFSVQIAPLRDTAGTIIGTLGIASDITPLKEAEAELREAKERLQFALEGADVGVWDWNLASGSVALNRRAMEILNLVEEGTDGGTANGGYTLPSATLPPINDALQRHLEGRGAVYEQDHRISGKEGQRRWISQVGKVIATGPGGEPLRMTGIVRDVTQQRQYQEMLAEANRKLNLLAGITRHDILNQITILSAYLELLEESYGSDPGISQSLESIRHASKTIQAQISFTRDYGNIGVEVPEWQPVQTLIHRAAVQAELSGIALEIGTGDLRIFADPLLEKVFFSLIDNAIRHGSRVTRIRVSFRQDGDTGLLTFEDDGEGVPASIKEKIFRRGFGKNTGYGLFLAQEILHLNDCVIREAGVEGAGARFEIVVPKGRYCTSTECT</sequence>
<dbReference type="SMART" id="SM00086">
    <property type="entry name" value="PAC"/>
    <property type="match status" value="4"/>
</dbReference>
<dbReference type="CDD" id="cd00130">
    <property type="entry name" value="PAS"/>
    <property type="match status" value="3"/>
</dbReference>
<dbReference type="InterPro" id="IPR003661">
    <property type="entry name" value="HisK_dim/P_dom"/>
</dbReference>
<proteinExistence type="predicted"/>
<dbReference type="SUPFAM" id="SSF55874">
    <property type="entry name" value="ATPase domain of HSP90 chaperone/DNA topoisomerase II/histidine kinase"/>
    <property type="match status" value="1"/>
</dbReference>
<dbReference type="InterPro" id="IPR005467">
    <property type="entry name" value="His_kinase_dom"/>
</dbReference>
<dbReference type="InterPro" id="IPR000014">
    <property type="entry name" value="PAS"/>
</dbReference>
<dbReference type="InterPro" id="IPR000700">
    <property type="entry name" value="PAS-assoc_C"/>
</dbReference>
<dbReference type="InterPro" id="IPR036890">
    <property type="entry name" value="HATPase_C_sf"/>
</dbReference>
<feature type="domain" description="Histidine kinase" evidence="7">
    <location>
        <begin position="786"/>
        <end position="983"/>
    </location>
</feature>
<feature type="domain" description="PAS" evidence="9">
    <location>
        <begin position="265"/>
        <end position="338"/>
    </location>
</feature>
<dbReference type="SMART" id="SM00448">
    <property type="entry name" value="REC"/>
    <property type="match status" value="1"/>
</dbReference>
<dbReference type="InterPro" id="IPR001789">
    <property type="entry name" value="Sig_transdc_resp-reg_receiver"/>
</dbReference>
<feature type="domain" description="PAC" evidence="10">
    <location>
        <begin position="212"/>
        <end position="264"/>
    </location>
</feature>
<evidence type="ECO:0000256" key="6">
    <source>
        <dbReference type="PROSITE-ProRule" id="PRU00169"/>
    </source>
</evidence>
<dbReference type="PANTHER" id="PTHR43304:SF1">
    <property type="entry name" value="PAC DOMAIN-CONTAINING PROTEIN"/>
    <property type="match status" value="1"/>
</dbReference>
<dbReference type="Gene3D" id="3.30.565.10">
    <property type="entry name" value="Histidine kinase-like ATPase, C-terminal domain"/>
    <property type="match status" value="1"/>
</dbReference>
<dbReference type="Pfam" id="PF02518">
    <property type="entry name" value="HATPase_c"/>
    <property type="match status" value="1"/>
</dbReference>
<reference evidence="11" key="1">
    <citation type="submission" date="2019-05" db="EMBL/GenBank/DDBJ databases">
        <title>Methanoculleus sp. FWC-SCC1, a methanogenic archaeon isolated from deep marine cold seep.</title>
        <authorList>
            <person name="Chen Y.-W."/>
            <person name="Chen S.-C."/>
            <person name="Teng N.-H."/>
            <person name="Lai M.-C."/>
        </authorList>
    </citation>
    <scope>NUCLEOTIDE SEQUENCE</scope>
    <source>
        <strain evidence="11">FWC-SCC1</strain>
    </source>
</reference>
<accession>A0ABT8M5T5</accession>
<dbReference type="PANTHER" id="PTHR43304">
    <property type="entry name" value="PHYTOCHROME-LIKE PROTEIN CPH1"/>
    <property type="match status" value="1"/>
</dbReference>